<proteinExistence type="predicted"/>
<dbReference type="InterPro" id="IPR018527">
    <property type="entry name" value="Rubredoxin_Fe_BS"/>
</dbReference>
<reference evidence="2" key="1">
    <citation type="submission" date="2018-10" db="EMBL/GenBank/DDBJ databases">
        <title>Hidden diversity of soil giant viruses.</title>
        <authorList>
            <person name="Schulz F."/>
            <person name="Alteio L."/>
            <person name="Goudeau D."/>
            <person name="Ryan E.M."/>
            <person name="Malmstrom R.R."/>
            <person name="Blanchard J."/>
            <person name="Woyke T."/>
        </authorList>
    </citation>
    <scope>NUCLEOTIDE SEQUENCE</scope>
    <source>
        <strain evidence="2">HAV1</strain>
    </source>
</reference>
<evidence type="ECO:0000313" key="2">
    <source>
        <dbReference type="EMBL" id="AYV80711.1"/>
    </source>
</evidence>
<keyword evidence="1" id="KW-0479">Metal-binding</keyword>
<organism evidence="2">
    <name type="scientific">Harvfovirus sp</name>
    <dbReference type="NCBI Taxonomy" id="2487768"/>
    <lineage>
        <taxon>Viruses</taxon>
        <taxon>Varidnaviria</taxon>
        <taxon>Bamfordvirae</taxon>
        <taxon>Nucleocytoviricota</taxon>
        <taxon>Megaviricetes</taxon>
        <taxon>Imitervirales</taxon>
        <taxon>Mimiviridae</taxon>
        <taxon>Klosneuvirinae</taxon>
    </lineage>
</organism>
<dbReference type="PROSITE" id="PS00202">
    <property type="entry name" value="RUBREDOXIN"/>
    <property type="match status" value="1"/>
</dbReference>
<dbReference type="GO" id="GO:0046872">
    <property type="term" value="F:metal ion binding"/>
    <property type="evidence" value="ECO:0007669"/>
    <property type="project" value="UniProtKB-KW"/>
</dbReference>
<accession>A0A3G5A3E8</accession>
<dbReference type="EMBL" id="MK072247">
    <property type="protein sequence ID" value="AYV80711.1"/>
    <property type="molecule type" value="Genomic_DNA"/>
</dbReference>
<name>A0A3G5A3E8_9VIRU</name>
<gene>
    <name evidence="2" type="ORF">Harvfovirus5_15</name>
</gene>
<sequence>MSLKGFYINEFSACPVYNKIECQICLLPFRENGKIPLRNFRDVLDKTSDEILSMRNSDLEEILKIPEICSCSVDVDSDSDVEYVEQDSKRLFNNSLKCCCGKNFVTKALLSDSWSCPFCGKIACDPMCFIKHIGVDHPTVKTGMEAPTAVLGGMWCPLCRTIVAFGAVEKGDQEWRESITEEELLFKVHLRCGNKNKKSVVHEYAIANVLCYKCFHWDDKCLPTPTWFEGAGPLYPIDTDIPRYVSVPKIRMSQILHESRFDSDSLFICDLLKREYCEGVCDEYLSTVSVHNPSGMFIWGIWNAVFWPNPGTTTAPISSPDEVKKNYILGTKLLETMRTDIAALNNALSVTNLLPVLIPLISNYLWSNLVNFEKILSKIHSDVVRYAPLIAAILNKLRKIE</sequence>
<evidence type="ECO:0000256" key="1">
    <source>
        <dbReference type="ARBA" id="ARBA00022723"/>
    </source>
</evidence>
<protein>
    <submittedName>
        <fullName evidence="2">Uncharacterized protein</fullName>
    </submittedName>
</protein>